<sequence>MPESSKQPGVMILREWRGVTRTADREAYVEYLHETGLGDYAATPGNAGVLLLCRPLDAGRTEFVTLTLWRDMDAIRAFAGEDTTRARYYPRDADFLEALVPTVNHYEVVHRDKLGRRRF</sequence>
<dbReference type="EMBL" id="JAYGII010000034">
    <property type="protein sequence ID" value="MEA5446470.1"/>
    <property type="molecule type" value="Genomic_DNA"/>
</dbReference>
<dbReference type="InterPro" id="IPR011008">
    <property type="entry name" value="Dimeric_a/b-barrel"/>
</dbReference>
<dbReference type="SUPFAM" id="SSF54909">
    <property type="entry name" value="Dimeric alpha+beta barrel"/>
    <property type="match status" value="1"/>
</dbReference>
<dbReference type="Proteomes" id="UP001302316">
    <property type="component" value="Unassembled WGS sequence"/>
</dbReference>
<keyword evidence="2" id="KW-1185">Reference proteome</keyword>
<name>A0AAP6JG85_9GAMM</name>
<comment type="caution">
    <text evidence="1">The sequence shown here is derived from an EMBL/GenBank/DDBJ whole genome shotgun (WGS) entry which is preliminary data.</text>
</comment>
<accession>A0AAP6JG85</accession>
<protein>
    <recommendedName>
        <fullName evidence="3">Antibiotic biosynthesis monooxygenase</fullName>
    </recommendedName>
</protein>
<organism evidence="1 2">
    <name type="scientific">Natronospira elongata</name>
    <dbReference type="NCBI Taxonomy" id="3110268"/>
    <lineage>
        <taxon>Bacteria</taxon>
        <taxon>Pseudomonadati</taxon>
        <taxon>Pseudomonadota</taxon>
        <taxon>Gammaproteobacteria</taxon>
        <taxon>Natronospirales</taxon>
        <taxon>Natronospiraceae</taxon>
        <taxon>Natronospira</taxon>
    </lineage>
</organism>
<dbReference type="AlphaFoldDB" id="A0AAP6JG85"/>
<reference evidence="1 2" key="1">
    <citation type="submission" date="2023-12" db="EMBL/GenBank/DDBJ databases">
        <title>Whole-genome sequencing of halo(alkali)philic microorganisms from hypersaline lakes.</title>
        <authorList>
            <person name="Sorokin D.Y."/>
            <person name="Merkel A.Y."/>
            <person name="Messina E."/>
            <person name="Yakimov M."/>
        </authorList>
    </citation>
    <scope>NUCLEOTIDE SEQUENCE [LARGE SCALE GENOMIC DNA]</scope>
    <source>
        <strain evidence="1 2">AB-CW1</strain>
    </source>
</reference>
<evidence type="ECO:0000313" key="1">
    <source>
        <dbReference type="EMBL" id="MEA5446470.1"/>
    </source>
</evidence>
<evidence type="ECO:0000313" key="2">
    <source>
        <dbReference type="Proteomes" id="UP001302316"/>
    </source>
</evidence>
<gene>
    <name evidence="1" type="ORF">VCB98_11630</name>
</gene>
<dbReference type="RefSeq" id="WP_346052719.1">
    <property type="nucleotide sequence ID" value="NZ_JAYGII010000034.1"/>
</dbReference>
<proteinExistence type="predicted"/>
<evidence type="ECO:0008006" key="3">
    <source>
        <dbReference type="Google" id="ProtNLM"/>
    </source>
</evidence>